<dbReference type="PROSITE" id="PS50234">
    <property type="entry name" value="VWFA"/>
    <property type="match status" value="1"/>
</dbReference>
<dbReference type="Proteomes" id="UP000305888">
    <property type="component" value="Chromosome"/>
</dbReference>
<dbReference type="SUPFAM" id="SSF53300">
    <property type="entry name" value="vWA-like"/>
    <property type="match status" value="1"/>
</dbReference>
<protein>
    <submittedName>
        <fullName evidence="3">VWA domain-containing protein</fullName>
    </submittedName>
</protein>
<dbReference type="PANTHER" id="PTHR22550:SF18">
    <property type="entry name" value="VWFA DOMAIN-CONTAINING PROTEIN"/>
    <property type="match status" value="1"/>
</dbReference>
<dbReference type="SMART" id="SM00327">
    <property type="entry name" value="VWA"/>
    <property type="match status" value="1"/>
</dbReference>
<organism evidence="3 4">
    <name type="scientific">Paroceanicella profunda</name>
    <dbReference type="NCBI Taxonomy" id="2579971"/>
    <lineage>
        <taxon>Bacteria</taxon>
        <taxon>Pseudomonadati</taxon>
        <taxon>Pseudomonadota</taxon>
        <taxon>Alphaproteobacteria</taxon>
        <taxon>Rhodobacterales</taxon>
        <taxon>Paracoccaceae</taxon>
        <taxon>Paroceanicella</taxon>
    </lineage>
</organism>
<dbReference type="PANTHER" id="PTHR22550">
    <property type="entry name" value="SPORE GERMINATION PROTEIN"/>
    <property type="match status" value="1"/>
</dbReference>
<proteinExistence type="predicted"/>
<gene>
    <name evidence="3" type="ORF">FDP22_00515</name>
</gene>
<dbReference type="Gene3D" id="3.40.50.410">
    <property type="entry name" value="von Willebrand factor, type A domain"/>
    <property type="match status" value="1"/>
</dbReference>
<dbReference type="OrthoDB" id="6206554at2"/>
<dbReference type="InterPro" id="IPR036465">
    <property type="entry name" value="vWFA_dom_sf"/>
</dbReference>
<evidence type="ECO:0000313" key="3">
    <source>
        <dbReference type="EMBL" id="QDL90407.1"/>
    </source>
</evidence>
<keyword evidence="1" id="KW-0812">Transmembrane</keyword>
<evidence type="ECO:0000259" key="2">
    <source>
        <dbReference type="PROSITE" id="PS50234"/>
    </source>
</evidence>
<keyword evidence="1" id="KW-0472">Membrane</keyword>
<accession>A0A5B8FFX4</accession>
<feature type="transmembrane region" description="Helical" evidence="1">
    <location>
        <begin position="299"/>
        <end position="321"/>
    </location>
</feature>
<dbReference type="EMBL" id="CP040818">
    <property type="protein sequence ID" value="QDL90407.1"/>
    <property type="molecule type" value="Genomic_DNA"/>
</dbReference>
<evidence type="ECO:0000256" key="1">
    <source>
        <dbReference type="SAM" id="Phobius"/>
    </source>
</evidence>
<dbReference type="AlphaFoldDB" id="A0A5B8FFX4"/>
<evidence type="ECO:0000313" key="4">
    <source>
        <dbReference type="Proteomes" id="UP000305888"/>
    </source>
</evidence>
<dbReference type="RefSeq" id="WP_138577313.1">
    <property type="nucleotide sequence ID" value="NZ_CP040818.1"/>
</dbReference>
<dbReference type="InterPro" id="IPR050768">
    <property type="entry name" value="UPF0353/GerABKA_families"/>
</dbReference>
<dbReference type="KEGG" id="ppru:FDP22_00515"/>
<reference evidence="3 4" key="1">
    <citation type="submission" date="2019-06" db="EMBL/GenBank/DDBJ databases">
        <title>Genome sequence of Rhodobacteraceae bacterium D4M1.</title>
        <authorList>
            <person name="Cao J."/>
        </authorList>
    </citation>
    <scope>NUCLEOTIDE SEQUENCE [LARGE SCALE GENOMIC DNA]</scope>
    <source>
        <strain evidence="3 4">D4M1</strain>
    </source>
</reference>
<sequence length="327" mass="34633">MISLAAPWALLLLPLPLLMLRLVPPHRERVPALRLPFFRRIVDVSGVAPGPGAVVLSRTRLQMIAALAAWALAVLALAQPERVGAPVEITRAARDVVLAIDISGSMDARDFRTPDGAPKQRLAGVREVVSTFVEGREGDRMALIVFGTRAYVQAPLTEDLGTIVDLLARTEVGMAGPHTALGDAIGLAIRTFEASAIEQRLLIVLSDGADTASRMSPVNAAEIARGESVEIFSIGVGDPDARGEDRVDLATLRDIAARTGGAVFFAGDEAALRAVYARIDDLAPREVETLSYRPRQSLAWIPLALAALVGTAALAVLVLGARRRAAG</sequence>
<dbReference type="InterPro" id="IPR002035">
    <property type="entry name" value="VWF_A"/>
</dbReference>
<feature type="domain" description="VWFA" evidence="2">
    <location>
        <begin position="95"/>
        <end position="279"/>
    </location>
</feature>
<name>A0A5B8FFX4_9RHOB</name>
<keyword evidence="4" id="KW-1185">Reference proteome</keyword>
<dbReference type="Pfam" id="PF00092">
    <property type="entry name" value="VWA"/>
    <property type="match status" value="1"/>
</dbReference>
<keyword evidence="1" id="KW-1133">Transmembrane helix</keyword>